<feature type="domain" description="DUF7066" evidence="2">
    <location>
        <begin position="235"/>
        <end position="286"/>
    </location>
</feature>
<organism evidence="3 4">
    <name type="scientific">Capronia coronata CBS 617.96</name>
    <dbReference type="NCBI Taxonomy" id="1182541"/>
    <lineage>
        <taxon>Eukaryota</taxon>
        <taxon>Fungi</taxon>
        <taxon>Dikarya</taxon>
        <taxon>Ascomycota</taxon>
        <taxon>Pezizomycotina</taxon>
        <taxon>Eurotiomycetes</taxon>
        <taxon>Chaetothyriomycetidae</taxon>
        <taxon>Chaetothyriales</taxon>
        <taxon>Herpotrichiellaceae</taxon>
        <taxon>Capronia</taxon>
    </lineage>
</organism>
<dbReference type="OrthoDB" id="4145020at2759"/>
<gene>
    <name evidence="3" type="ORF">A1O1_02091</name>
</gene>
<feature type="region of interest" description="Disordered" evidence="1">
    <location>
        <begin position="166"/>
        <end position="202"/>
    </location>
</feature>
<evidence type="ECO:0000313" key="4">
    <source>
        <dbReference type="Proteomes" id="UP000019484"/>
    </source>
</evidence>
<keyword evidence="4" id="KW-1185">Reference proteome</keyword>
<proteinExistence type="predicted"/>
<dbReference type="RefSeq" id="XP_007721193.1">
    <property type="nucleotide sequence ID" value="XM_007723003.1"/>
</dbReference>
<comment type="caution">
    <text evidence="3">The sequence shown here is derived from an EMBL/GenBank/DDBJ whole genome shotgun (WGS) entry which is preliminary data.</text>
</comment>
<dbReference type="AlphaFoldDB" id="W9ZGR0"/>
<feature type="compositionally biased region" description="Basic and acidic residues" evidence="1">
    <location>
        <begin position="314"/>
        <end position="337"/>
    </location>
</feature>
<dbReference type="GeneID" id="19156992"/>
<sequence>MAINWKLRETVFRLLAAVYAELGEEVFKGRYASIAQCFGPDATYDAIKSFFNKEVSRASEQLLAKHRARPRSSQAPLQRRDPTRSRPPLLYFDDEDISILTQREAEAHFSHSLRAPAKRPRVVAASPAPSAIQDVPLPAMSTARELTDSQISGKRRELEGFHLDSASAPLSASPSSHPRPSSYVTADGQIESPASGLERTGKKRAYSTFSELADMQLPHLPVPGEADTSKPGSFGYITKQGQYRCALCLSQLPSQQDLDRHELLSKEHQRKLQNPITVAKGREKLLKVTSIPNIGPHISTPAPAPARQQTMNGVDREKRTSANSETPRREIHGDTDKPAGPSNLGNRPRDGDTPFDTIEVLSQAAHPAESLEQRQAITGTSMSPAERPSHRVDKGKGRAPSPLSLSPTPVTDQVPCPDPSLFSEAEIPGLVHTRPTTARTEIGSITPAHSNGGPSRALRDGSAPVFSQTEIADIMRSTELVMQLMGCVQKEAVAAANAKVGSGSDASSSIGRPGREAAQRNPQEGRVKGGRAKDTGEEVFFIILD</sequence>
<feature type="region of interest" description="Disordered" evidence="1">
    <location>
        <begin position="291"/>
        <end position="355"/>
    </location>
</feature>
<reference evidence="3 4" key="1">
    <citation type="submission" date="2013-03" db="EMBL/GenBank/DDBJ databases">
        <title>The Genome Sequence of Capronia coronata CBS 617.96.</title>
        <authorList>
            <consortium name="The Broad Institute Genomics Platform"/>
            <person name="Cuomo C."/>
            <person name="de Hoog S."/>
            <person name="Gorbushina A."/>
            <person name="Walker B."/>
            <person name="Young S.K."/>
            <person name="Zeng Q."/>
            <person name="Gargeya S."/>
            <person name="Fitzgerald M."/>
            <person name="Haas B."/>
            <person name="Abouelleil A."/>
            <person name="Allen A.W."/>
            <person name="Alvarado L."/>
            <person name="Arachchi H.M."/>
            <person name="Berlin A.M."/>
            <person name="Chapman S.B."/>
            <person name="Gainer-Dewar J."/>
            <person name="Goldberg J."/>
            <person name="Griggs A."/>
            <person name="Gujja S."/>
            <person name="Hansen M."/>
            <person name="Howarth C."/>
            <person name="Imamovic A."/>
            <person name="Ireland A."/>
            <person name="Larimer J."/>
            <person name="McCowan C."/>
            <person name="Murphy C."/>
            <person name="Pearson M."/>
            <person name="Poon T.W."/>
            <person name="Priest M."/>
            <person name="Roberts A."/>
            <person name="Saif S."/>
            <person name="Shea T."/>
            <person name="Sisk P."/>
            <person name="Sykes S."/>
            <person name="Wortman J."/>
            <person name="Nusbaum C."/>
            <person name="Birren B."/>
        </authorList>
    </citation>
    <scope>NUCLEOTIDE SEQUENCE [LARGE SCALE GENOMIC DNA]</scope>
    <source>
        <strain evidence="3 4">CBS 617.96</strain>
    </source>
</reference>
<name>W9ZGR0_9EURO</name>
<feature type="region of interest" description="Disordered" evidence="1">
    <location>
        <begin position="377"/>
        <end position="412"/>
    </location>
</feature>
<feature type="compositionally biased region" description="Basic and acidic residues" evidence="1">
    <location>
        <begin position="387"/>
        <end position="396"/>
    </location>
</feature>
<protein>
    <recommendedName>
        <fullName evidence="2">DUF7066 domain-containing protein</fullName>
    </recommendedName>
</protein>
<feature type="region of interest" description="Disordered" evidence="1">
    <location>
        <begin position="440"/>
        <end position="462"/>
    </location>
</feature>
<feature type="region of interest" description="Disordered" evidence="1">
    <location>
        <begin position="499"/>
        <end position="533"/>
    </location>
</feature>
<dbReference type="Pfam" id="PF23217">
    <property type="entry name" value="DUF7066"/>
    <property type="match status" value="1"/>
</dbReference>
<evidence type="ECO:0000313" key="3">
    <source>
        <dbReference type="EMBL" id="EXJ93699.1"/>
    </source>
</evidence>
<evidence type="ECO:0000256" key="1">
    <source>
        <dbReference type="SAM" id="MobiDB-lite"/>
    </source>
</evidence>
<feature type="region of interest" description="Disordered" evidence="1">
    <location>
        <begin position="62"/>
        <end position="89"/>
    </location>
</feature>
<dbReference type="InterPro" id="IPR055494">
    <property type="entry name" value="DUF7066"/>
</dbReference>
<accession>W9ZGR0</accession>
<evidence type="ECO:0000259" key="2">
    <source>
        <dbReference type="Pfam" id="PF23217"/>
    </source>
</evidence>
<feature type="compositionally biased region" description="Low complexity" evidence="1">
    <location>
        <begin position="166"/>
        <end position="182"/>
    </location>
</feature>
<dbReference type="HOGENOM" id="CLU_483950_0_0_1"/>
<dbReference type="Proteomes" id="UP000019484">
    <property type="component" value="Unassembled WGS sequence"/>
</dbReference>
<feature type="compositionally biased region" description="Basic and acidic residues" evidence="1">
    <location>
        <begin position="513"/>
        <end position="533"/>
    </location>
</feature>
<dbReference type="EMBL" id="AMWN01000002">
    <property type="protein sequence ID" value="EXJ93699.1"/>
    <property type="molecule type" value="Genomic_DNA"/>
</dbReference>